<dbReference type="InParanoid" id="A0A1Y2DBD9"/>
<protein>
    <recommendedName>
        <fullName evidence="3">RRM domain-containing protein</fullName>
    </recommendedName>
</protein>
<evidence type="ECO:0008006" key="3">
    <source>
        <dbReference type="Google" id="ProtNLM"/>
    </source>
</evidence>
<dbReference type="RefSeq" id="XP_040710158.1">
    <property type="nucleotide sequence ID" value="XM_040856977.1"/>
</dbReference>
<evidence type="ECO:0000313" key="2">
    <source>
        <dbReference type="Proteomes" id="UP000193689"/>
    </source>
</evidence>
<sequence length="209" mass="24011">SDNYAGDITNSKNLSANISHDENCSVFITGLPPNCSIQSLLGSIRNCGRIYSCNINPPNSDSRTAAAKVVFFDRQSTERFLKKARLGEFTVGKYCPMVRMNRVRVAAQKDKDMRFSRVVKISGPKEIVNRQYLEKVVFVDFYYDLDVVMVCRENEDSCEMEYHFSSFRAQAQKAMLNLRNWKRWAMVSRDEGSEKWLEVQISHGVDPCH</sequence>
<feature type="non-terminal residue" evidence="1">
    <location>
        <position position="1"/>
    </location>
</feature>
<dbReference type="Gene3D" id="3.30.70.330">
    <property type="match status" value="1"/>
</dbReference>
<evidence type="ECO:0000313" key="1">
    <source>
        <dbReference type="EMBL" id="ORY56579.1"/>
    </source>
</evidence>
<dbReference type="STRING" id="1141098.A0A1Y2DBD9"/>
<dbReference type="GeneID" id="63773189"/>
<organism evidence="1 2">
    <name type="scientific">Pseudomassariella vexata</name>
    <dbReference type="NCBI Taxonomy" id="1141098"/>
    <lineage>
        <taxon>Eukaryota</taxon>
        <taxon>Fungi</taxon>
        <taxon>Dikarya</taxon>
        <taxon>Ascomycota</taxon>
        <taxon>Pezizomycotina</taxon>
        <taxon>Sordariomycetes</taxon>
        <taxon>Xylariomycetidae</taxon>
        <taxon>Amphisphaeriales</taxon>
        <taxon>Pseudomassariaceae</taxon>
        <taxon>Pseudomassariella</taxon>
    </lineage>
</organism>
<dbReference type="Proteomes" id="UP000193689">
    <property type="component" value="Unassembled WGS sequence"/>
</dbReference>
<dbReference type="SUPFAM" id="SSF54928">
    <property type="entry name" value="RNA-binding domain, RBD"/>
    <property type="match status" value="1"/>
</dbReference>
<gene>
    <name evidence="1" type="ORF">BCR38DRAFT_355773</name>
</gene>
<accession>A0A1Y2DBD9</accession>
<dbReference type="InterPro" id="IPR035979">
    <property type="entry name" value="RBD_domain_sf"/>
</dbReference>
<comment type="caution">
    <text evidence="1">The sequence shown here is derived from an EMBL/GenBank/DDBJ whole genome shotgun (WGS) entry which is preliminary data.</text>
</comment>
<name>A0A1Y2DBD9_9PEZI</name>
<proteinExistence type="predicted"/>
<reference evidence="1 2" key="1">
    <citation type="submission" date="2016-07" db="EMBL/GenBank/DDBJ databases">
        <title>Pervasive Adenine N6-methylation of Active Genes in Fungi.</title>
        <authorList>
            <consortium name="DOE Joint Genome Institute"/>
            <person name="Mondo S.J."/>
            <person name="Dannebaum R.O."/>
            <person name="Kuo R.C."/>
            <person name="Labutti K."/>
            <person name="Haridas S."/>
            <person name="Kuo A."/>
            <person name="Salamov A."/>
            <person name="Ahrendt S.R."/>
            <person name="Lipzen A."/>
            <person name="Sullivan W."/>
            <person name="Andreopoulos W.B."/>
            <person name="Clum A."/>
            <person name="Lindquist E."/>
            <person name="Daum C."/>
            <person name="Ramamoorthy G.K."/>
            <person name="Gryganskyi A."/>
            <person name="Culley D."/>
            <person name="Magnuson J.K."/>
            <person name="James T.Y."/>
            <person name="O'Malley M.A."/>
            <person name="Stajich J.E."/>
            <person name="Spatafora J.W."/>
            <person name="Visel A."/>
            <person name="Grigoriev I.V."/>
        </authorList>
    </citation>
    <scope>NUCLEOTIDE SEQUENCE [LARGE SCALE GENOMIC DNA]</scope>
    <source>
        <strain evidence="1 2">CBS 129021</strain>
    </source>
</reference>
<keyword evidence="2" id="KW-1185">Reference proteome</keyword>
<dbReference type="EMBL" id="MCFJ01000022">
    <property type="protein sequence ID" value="ORY56579.1"/>
    <property type="molecule type" value="Genomic_DNA"/>
</dbReference>
<dbReference type="AlphaFoldDB" id="A0A1Y2DBD9"/>
<dbReference type="OrthoDB" id="3508416at2759"/>
<dbReference type="InterPro" id="IPR012677">
    <property type="entry name" value="Nucleotide-bd_a/b_plait_sf"/>
</dbReference>
<dbReference type="GO" id="GO:0003676">
    <property type="term" value="F:nucleic acid binding"/>
    <property type="evidence" value="ECO:0007669"/>
    <property type="project" value="InterPro"/>
</dbReference>